<organism evidence="1 2">
    <name type="scientific">Pleurodeles waltl</name>
    <name type="common">Iberian ribbed newt</name>
    <dbReference type="NCBI Taxonomy" id="8319"/>
    <lineage>
        <taxon>Eukaryota</taxon>
        <taxon>Metazoa</taxon>
        <taxon>Chordata</taxon>
        <taxon>Craniata</taxon>
        <taxon>Vertebrata</taxon>
        <taxon>Euteleostomi</taxon>
        <taxon>Amphibia</taxon>
        <taxon>Batrachia</taxon>
        <taxon>Caudata</taxon>
        <taxon>Salamandroidea</taxon>
        <taxon>Salamandridae</taxon>
        <taxon>Pleurodelinae</taxon>
        <taxon>Pleurodeles</taxon>
    </lineage>
</organism>
<protein>
    <submittedName>
        <fullName evidence="1">Uncharacterized protein</fullName>
    </submittedName>
</protein>
<name>A0AAV7LUI2_PLEWA</name>
<keyword evidence="2" id="KW-1185">Reference proteome</keyword>
<gene>
    <name evidence="1" type="ORF">NDU88_006305</name>
</gene>
<evidence type="ECO:0000313" key="1">
    <source>
        <dbReference type="EMBL" id="KAJ1093198.1"/>
    </source>
</evidence>
<dbReference type="AlphaFoldDB" id="A0AAV7LUI2"/>
<dbReference type="EMBL" id="JANPWB010000015">
    <property type="protein sequence ID" value="KAJ1093198.1"/>
    <property type="molecule type" value="Genomic_DNA"/>
</dbReference>
<accession>A0AAV7LUI2</accession>
<evidence type="ECO:0000313" key="2">
    <source>
        <dbReference type="Proteomes" id="UP001066276"/>
    </source>
</evidence>
<proteinExistence type="predicted"/>
<sequence>MIEICLLSFLPINLQKKLSRCYALSGLILAKLRIAIHWLSSRAPTRKTWEGDLVEEAVAEEVHMRRTGTDSKAQEVLMTLAQMTHTLLEYRSLQDGDTHMPHDTND</sequence>
<reference evidence="1" key="1">
    <citation type="journal article" date="2022" name="bioRxiv">
        <title>Sequencing and chromosome-scale assembly of the giantPleurodeles waltlgenome.</title>
        <authorList>
            <person name="Brown T."/>
            <person name="Elewa A."/>
            <person name="Iarovenko S."/>
            <person name="Subramanian E."/>
            <person name="Araus A.J."/>
            <person name="Petzold A."/>
            <person name="Susuki M."/>
            <person name="Suzuki K.-i.T."/>
            <person name="Hayashi T."/>
            <person name="Toyoda A."/>
            <person name="Oliveira C."/>
            <person name="Osipova E."/>
            <person name="Leigh N.D."/>
            <person name="Simon A."/>
            <person name="Yun M.H."/>
        </authorList>
    </citation>
    <scope>NUCLEOTIDE SEQUENCE</scope>
    <source>
        <strain evidence="1">20211129_DDA</strain>
        <tissue evidence="1">Liver</tissue>
    </source>
</reference>
<comment type="caution">
    <text evidence="1">The sequence shown here is derived from an EMBL/GenBank/DDBJ whole genome shotgun (WGS) entry which is preliminary data.</text>
</comment>
<dbReference type="Proteomes" id="UP001066276">
    <property type="component" value="Chromosome 11"/>
</dbReference>